<gene>
    <name evidence="1" type="ORF">G2W53_026102</name>
</gene>
<accession>A0A834TEE4</accession>
<evidence type="ECO:0000313" key="2">
    <source>
        <dbReference type="Proteomes" id="UP000634136"/>
    </source>
</evidence>
<dbReference type="AlphaFoldDB" id="A0A834TEE4"/>
<comment type="caution">
    <text evidence="1">The sequence shown here is derived from an EMBL/GenBank/DDBJ whole genome shotgun (WGS) entry which is preliminary data.</text>
</comment>
<organism evidence="1 2">
    <name type="scientific">Senna tora</name>
    <dbReference type="NCBI Taxonomy" id="362788"/>
    <lineage>
        <taxon>Eukaryota</taxon>
        <taxon>Viridiplantae</taxon>
        <taxon>Streptophyta</taxon>
        <taxon>Embryophyta</taxon>
        <taxon>Tracheophyta</taxon>
        <taxon>Spermatophyta</taxon>
        <taxon>Magnoliopsida</taxon>
        <taxon>eudicotyledons</taxon>
        <taxon>Gunneridae</taxon>
        <taxon>Pentapetalae</taxon>
        <taxon>rosids</taxon>
        <taxon>fabids</taxon>
        <taxon>Fabales</taxon>
        <taxon>Fabaceae</taxon>
        <taxon>Caesalpinioideae</taxon>
        <taxon>Cassia clade</taxon>
        <taxon>Senna</taxon>
    </lineage>
</organism>
<dbReference type="EMBL" id="JAAIUW010000008">
    <property type="protein sequence ID" value="KAF7820647.1"/>
    <property type="molecule type" value="Genomic_DNA"/>
</dbReference>
<keyword evidence="2" id="KW-1185">Reference proteome</keyword>
<dbReference type="Proteomes" id="UP000634136">
    <property type="component" value="Unassembled WGS sequence"/>
</dbReference>
<reference evidence="1" key="1">
    <citation type="submission" date="2020-09" db="EMBL/GenBank/DDBJ databases">
        <title>Genome-Enabled Discovery of Anthraquinone Biosynthesis in Senna tora.</title>
        <authorList>
            <person name="Kang S.-H."/>
            <person name="Pandey R.P."/>
            <person name="Lee C.-M."/>
            <person name="Sim J.-S."/>
            <person name="Jeong J.-T."/>
            <person name="Choi B.-S."/>
            <person name="Jung M."/>
            <person name="Ginzburg D."/>
            <person name="Zhao K."/>
            <person name="Won S.Y."/>
            <person name="Oh T.-J."/>
            <person name="Yu Y."/>
            <person name="Kim N.-H."/>
            <person name="Lee O.R."/>
            <person name="Lee T.-H."/>
            <person name="Bashyal P."/>
            <person name="Kim T.-S."/>
            <person name="Lee W.-H."/>
            <person name="Kawkins C."/>
            <person name="Kim C.-K."/>
            <person name="Kim J.S."/>
            <person name="Ahn B.O."/>
            <person name="Rhee S.Y."/>
            <person name="Sohng J.K."/>
        </authorList>
    </citation>
    <scope>NUCLEOTIDE SEQUENCE</scope>
    <source>
        <tissue evidence="1">Leaf</tissue>
    </source>
</reference>
<name>A0A834TEE4_9FABA</name>
<protein>
    <submittedName>
        <fullName evidence="1">Uncharacterized protein</fullName>
    </submittedName>
</protein>
<proteinExistence type="predicted"/>
<evidence type="ECO:0000313" key="1">
    <source>
        <dbReference type="EMBL" id="KAF7820647.1"/>
    </source>
</evidence>
<sequence>MLAGYTEAHHSPKQQTT</sequence>